<accession>A0A4S4LKV0</accession>
<dbReference type="OrthoDB" id="1939643at2759"/>
<dbReference type="GO" id="GO:0019237">
    <property type="term" value="F:centromeric DNA binding"/>
    <property type="evidence" value="ECO:0007669"/>
    <property type="project" value="InterPro"/>
</dbReference>
<evidence type="ECO:0000313" key="9">
    <source>
        <dbReference type="EMBL" id="THH12011.1"/>
    </source>
</evidence>
<evidence type="ECO:0000256" key="5">
    <source>
        <dbReference type="ARBA" id="ARBA00057947"/>
    </source>
</evidence>
<dbReference type="EMBL" id="SGPK01000005">
    <property type="protein sequence ID" value="THH12011.1"/>
    <property type="molecule type" value="Genomic_DNA"/>
</dbReference>
<dbReference type="GO" id="GO:0051382">
    <property type="term" value="P:kinetochore assembly"/>
    <property type="evidence" value="ECO:0007669"/>
    <property type="project" value="InterPro"/>
</dbReference>
<dbReference type="FunFam" id="2.60.120.10:FF:000033">
    <property type="entry name" value="Centromere protein C 1"/>
    <property type="match status" value="1"/>
</dbReference>
<dbReference type="InterPro" id="IPR014710">
    <property type="entry name" value="RmlC-like_jellyroll"/>
</dbReference>
<evidence type="ECO:0000259" key="8">
    <source>
        <dbReference type="Pfam" id="PF11699"/>
    </source>
</evidence>
<feature type="compositionally biased region" description="Basic residues" evidence="7">
    <location>
        <begin position="299"/>
        <end position="308"/>
    </location>
</feature>
<evidence type="ECO:0000256" key="2">
    <source>
        <dbReference type="ARBA" id="ARBA00010291"/>
    </source>
</evidence>
<name>A0A4S4LKV0_9AGAM</name>
<feature type="region of interest" description="Disordered" evidence="7">
    <location>
        <begin position="61"/>
        <end position="309"/>
    </location>
</feature>
<feature type="compositionally biased region" description="Basic residues" evidence="7">
    <location>
        <begin position="376"/>
        <end position="387"/>
    </location>
</feature>
<feature type="compositionally biased region" description="Polar residues" evidence="7">
    <location>
        <begin position="140"/>
        <end position="171"/>
    </location>
</feature>
<comment type="subcellular location">
    <subcellularLocation>
        <location evidence="1">Nucleus</location>
    </subcellularLocation>
</comment>
<dbReference type="GO" id="GO:0051455">
    <property type="term" value="P:spindle attachment to meiosis I kinetochore"/>
    <property type="evidence" value="ECO:0007669"/>
    <property type="project" value="TreeGrafter"/>
</dbReference>
<dbReference type="GO" id="GO:0000776">
    <property type="term" value="C:kinetochore"/>
    <property type="evidence" value="ECO:0007669"/>
    <property type="project" value="InterPro"/>
</dbReference>
<comment type="caution">
    <text evidence="9">The sequence shown here is derived from an EMBL/GenBank/DDBJ whole genome shotgun (WGS) entry which is preliminary data.</text>
</comment>
<feature type="region of interest" description="Disordered" evidence="7">
    <location>
        <begin position="373"/>
        <end position="397"/>
    </location>
</feature>
<evidence type="ECO:0000256" key="7">
    <source>
        <dbReference type="SAM" id="MobiDB-lite"/>
    </source>
</evidence>
<dbReference type="Gene3D" id="2.60.120.10">
    <property type="entry name" value="Jelly Rolls"/>
    <property type="match status" value="1"/>
</dbReference>
<feature type="compositionally biased region" description="Low complexity" evidence="7">
    <location>
        <begin position="105"/>
        <end position="121"/>
    </location>
</feature>
<comment type="similarity">
    <text evidence="2">Belongs to the CENP-C/MIF2 family.</text>
</comment>
<gene>
    <name evidence="9" type="ORF">EW145_g281</name>
</gene>
<dbReference type="GO" id="GO:0005634">
    <property type="term" value="C:nucleus"/>
    <property type="evidence" value="ECO:0007669"/>
    <property type="project" value="UniProtKB-SubCell"/>
</dbReference>
<evidence type="ECO:0000256" key="3">
    <source>
        <dbReference type="ARBA" id="ARBA00023125"/>
    </source>
</evidence>
<dbReference type="SUPFAM" id="SSF51182">
    <property type="entry name" value="RmlC-like cupins"/>
    <property type="match status" value="1"/>
</dbReference>
<dbReference type="InterPro" id="IPR028386">
    <property type="entry name" value="CENP-C/Mif2/cnp3"/>
</dbReference>
<dbReference type="GO" id="GO:0051315">
    <property type="term" value="P:attachment of mitotic spindle microtubules to kinetochore"/>
    <property type="evidence" value="ECO:0007669"/>
    <property type="project" value="TreeGrafter"/>
</dbReference>
<feature type="domain" description="Mif2/CENP-C cupin" evidence="8">
    <location>
        <begin position="450"/>
        <end position="535"/>
    </location>
</feature>
<feature type="region of interest" description="Disordered" evidence="7">
    <location>
        <begin position="1"/>
        <end position="27"/>
    </location>
</feature>
<comment type="function">
    <text evidence="5">Component of the kinetochore, a multiprotein complex that assembles on centromeric DNA and attaches chromosomes to spindle microtubules, mediating chromosome segregation and sister chromatid segregation during meiosis and mitosis. Component of the inner kinetochore constitutive centromere-associated network (CCAN), which serves as a structural platform for outer kinetochore assembly.</text>
</comment>
<evidence type="ECO:0000256" key="1">
    <source>
        <dbReference type="ARBA" id="ARBA00004123"/>
    </source>
</evidence>
<dbReference type="PANTHER" id="PTHR16684">
    <property type="entry name" value="CENTROMERE PROTEIN C"/>
    <property type="match status" value="1"/>
</dbReference>
<keyword evidence="4" id="KW-0539">Nucleus</keyword>
<feature type="compositionally biased region" description="Low complexity" evidence="7">
    <location>
        <begin position="581"/>
        <end position="601"/>
    </location>
</feature>
<evidence type="ECO:0000313" key="10">
    <source>
        <dbReference type="Proteomes" id="UP000308199"/>
    </source>
</evidence>
<feature type="region of interest" description="Disordered" evidence="7">
    <location>
        <begin position="559"/>
        <end position="618"/>
    </location>
</feature>
<feature type="compositionally biased region" description="Basic and acidic residues" evidence="7">
    <location>
        <begin position="265"/>
        <end position="282"/>
    </location>
</feature>
<dbReference type="Proteomes" id="UP000308199">
    <property type="component" value="Unassembled WGS sequence"/>
</dbReference>
<proteinExistence type="inferred from homology"/>
<evidence type="ECO:0000256" key="4">
    <source>
        <dbReference type="ARBA" id="ARBA00023242"/>
    </source>
</evidence>
<dbReference type="CDD" id="cd06993">
    <property type="entry name" value="cupin_CENP-C_C"/>
    <property type="match status" value="1"/>
</dbReference>
<reference evidence="9 10" key="1">
    <citation type="submission" date="2019-02" db="EMBL/GenBank/DDBJ databases">
        <title>Genome sequencing of the rare red list fungi Phellinidium pouzarii.</title>
        <authorList>
            <person name="Buettner E."/>
            <person name="Kellner H."/>
        </authorList>
    </citation>
    <scope>NUCLEOTIDE SEQUENCE [LARGE SCALE GENOMIC DNA]</scope>
    <source>
        <strain evidence="9 10">DSM 108285</strain>
    </source>
</reference>
<keyword evidence="3" id="KW-0238">DNA-binding</keyword>
<feature type="compositionally biased region" description="Acidic residues" evidence="7">
    <location>
        <begin position="80"/>
        <end position="95"/>
    </location>
</feature>
<dbReference type="Pfam" id="PF11699">
    <property type="entry name" value="CENP-C_C"/>
    <property type="match status" value="1"/>
</dbReference>
<organism evidence="9 10">
    <name type="scientific">Phellinidium pouzarii</name>
    <dbReference type="NCBI Taxonomy" id="167371"/>
    <lineage>
        <taxon>Eukaryota</taxon>
        <taxon>Fungi</taxon>
        <taxon>Dikarya</taxon>
        <taxon>Basidiomycota</taxon>
        <taxon>Agaricomycotina</taxon>
        <taxon>Agaricomycetes</taxon>
        <taxon>Hymenochaetales</taxon>
        <taxon>Hymenochaetaceae</taxon>
        <taxon>Phellinidium</taxon>
    </lineage>
</organism>
<sequence length="618" mass="68646">MSKGRKSSVDNSRRTLKAHIPYRADDLTQGKKTGVNVREVDRRSDGFESFGEVLNQADVFTPPHVRARRRNHHSTSPVTEYDENGEMSMELDDSNIDSPNVYFNRTPRPSAPSSANRSAVSLHAANRSSYIDYDRVPSPRASSSQRIRSQPNGSITPNARLKSNLSQQTVIPSSPDDDDDNDNGDSFGDILGGNDNFDYDPPAPDDSSSPAKRTSFTEMDQDDEPPLPEDPRLSSPPRQTVKRRERISVAAEEIEVEAEIAEGLGDDRQMESDDEAEREKQKSLNQKKRRGRDEEMPKAKKAPVKRKKVQLELPPSESNIVDGVRRGTRTRYKPLDWWRCEKVVYGRRESGVSMVPVIKDIIRLPKEIAQPLTTVKRARSSKPRSRSKPKDNGEDMQETEMVVFNPEDGWDDQTDPHGIVLDYQTGQEVQRRLAFTAKMVIPRSATNNDFSYQKIFGDGEFIAAGQLILPVGGKKPSKGTKDNTYVFYLIEGAVQLKIHRTSFVLASGGMFLIPRGNTYYLENISKRPAKLFFAQARKVNAEDDPAQEIVKVAPPGSSLARIKSVDPSGARRPSGASNGYSSTGAKSGSAARSSSAVVTSSPDKPVERRPSEKRAVSK</sequence>
<keyword evidence="10" id="KW-1185">Reference proteome</keyword>
<protein>
    <recommendedName>
        <fullName evidence="6">CENP-C homolog</fullName>
    </recommendedName>
</protein>
<dbReference type="InterPro" id="IPR025974">
    <property type="entry name" value="Mif2/CENP-C_cupin"/>
</dbReference>
<feature type="compositionally biased region" description="Basic and acidic residues" evidence="7">
    <location>
        <begin position="604"/>
        <end position="618"/>
    </location>
</feature>
<dbReference type="AlphaFoldDB" id="A0A4S4LKV0"/>
<evidence type="ECO:0000256" key="6">
    <source>
        <dbReference type="ARBA" id="ARBA00075033"/>
    </source>
</evidence>
<dbReference type="InterPro" id="IPR011051">
    <property type="entry name" value="RmlC_Cupin_sf"/>
</dbReference>
<dbReference type="PANTHER" id="PTHR16684:SF11">
    <property type="entry name" value="CENTROMERE PROTEIN C"/>
    <property type="match status" value="1"/>
</dbReference>